<protein>
    <recommendedName>
        <fullName evidence="3 9">Exportin-T</fullName>
    </recommendedName>
    <alternativeName>
        <fullName evidence="9">Exportin(tRNA)</fullName>
    </alternativeName>
    <alternativeName>
        <fullName evidence="9">tRNA exportin</fullName>
    </alternativeName>
</protein>
<dbReference type="GO" id="GO:0071528">
    <property type="term" value="P:tRNA re-export from nucleus"/>
    <property type="evidence" value="ECO:0007669"/>
    <property type="project" value="UniProtKB-UniRule"/>
</dbReference>
<feature type="domain" description="Exportin-T C-terminal" evidence="13">
    <location>
        <begin position="1036"/>
        <end position="1089"/>
    </location>
</feature>
<evidence type="ECO:0000256" key="7">
    <source>
        <dbReference type="ARBA" id="ARBA00022884"/>
    </source>
</evidence>
<keyword evidence="8 9" id="KW-0539">Nucleus</keyword>
<dbReference type="Proteomes" id="UP001212841">
    <property type="component" value="Unassembled WGS sequence"/>
</dbReference>
<feature type="compositionally biased region" description="Polar residues" evidence="10">
    <location>
        <begin position="997"/>
        <end position="1012"/>
    </location>
</feature>
<keyword evidence="7 9" id="KW-0694">RNA-binding</keyword>
<accession>A0AAD5SB13</accession>
<dbReference type="SUPFAM" id="SSF48371">
    <property type="entry name" value="ARM repeat"/>
    <property type="match status" value="1"/>
</dbReference>
<feature type="non-terminal residue" evidence="14">
    <location>
        <position position="1"/>
    </location>
</feature>
<evidence type="ECO:0000256" key="5">
    <source>
        <dbReference type="ARBA" id="ARBA00022490"/>
    </source>
</evidence>
<evidence type="ECO:0000256" key="10">
    <source>
        <dbReference type="SAM" id="MobiDB-lite"/>
    </source>
</evidence>
<proteinExistence type="inferred from homology"/>
<gene>
    <name evidence="14" type="primary">LOS1</name>
    <name evidence="14" type="ORF">HK097_009087</name>
</gene>
<evidence type="ECO:0000256" key="2">
    <source>
        <dbReference type="ARBA" id="ARBA00009466"/>
    </source>
</evidence>
<organism evidence="14 15">
    <name type="scientific">Rhizophlyctis rosea</name>
    <dbReference type="NCBI Taxonomy" id="64517"/>
    <lineage>
        <taxon>Eukaryota</taxon>
        <taxon>Fungi</taxon>
        <taxon>Fungi incertae sedis</taxon>
        <taxon>Chytridiomycota</taxon>
        <taxon>Chytridiomycota incertae sedis</taxon>
        <taxon>Chytridiomycetes</taxon>
        <taxon>Rhizophlyctidales</taxon>
        <taxon>Rhizophlyctidaceae</taxon>
        <taxon>Rhizophlyctis</taxon>
    </lineage>
</organism>
<reference evidence="14" key="1">
    <citation type="submission" date="2020-05" db="EMBL/GenBank/DDBJ databases">
        <title>Phylogenomic resolution of chytrid fungi.</title>
        <authorList>
            <person name="Stajich J.E."/>
            <person name="Amses K."/>
            <person name="Simmons R."/>
            <person name="Seto K."/>
            <person name="Myers J."/>
            <person name="Bonds A."/>
            <person name="Quandt C.A."/>
            <person name="Barry K."/>
            <person name="Liu P."/>
            <person name="Grigoriev I."/>
            <person name="Longcore J.E."/>
            <person name="James T.Y."/>
        </authorList>
    </citation>
    <scope>NUCLEOTIDE SEQUENCE</scope>
    <source>
        <strain evidence="14">JEL0318</strain>
    </source>
</reference>
<dbReference type="EMBL" id="JADGJD010000576">
    <property type="protein sequence ID" value="KAJ3049926.1"/>
    <property type="molecule type" value="Genomic_DNA"/>
</dbReference>
<feature type="region of interest" description="Disordered" evidence="10">
    <location>
        <begin position="997"/>
        <end position="1045"/>
    </location>
</feature>
<feature type="compositionally biased region" description="Pro residues" evidence="10">
    <location>
        <begin position="1024"/>
        <end position="1038"/>
    </location>
</feature>
<dbReference type="AlphaFoldDB" id="A0AAD5SB13"/>
<dbReference type="Gene3D" id="1.25.10.10">
    <property type="entry name" value="Leucine-rich Repeat Variant"/>
    <property type="match status" value="1"/>
</dbReference>
<evidence type="ECO:0000313" key="14">
    <source>
        <dbReference type="EMBL" id="KAJ3049926.1"/>
    </source>
</evidence>
<dbReference type="GO" id="GO:0016363">
    <property type="term" value="C:nuclear matrix"/>
    <property type="evidence" value="ECO:0007669"/>
    <property type="project" value="TreeGrafter"/>
</dbReference>
<feature type="domain" description="Exportin-T C-terminal" evidence="13">
    <location>
        <begin position="612"/>
        <end position="1002"/>
    </location>
</feature>
<comment type="subcellular location">
    <subcellularLocation>
        <location evidence="1 9">Cytoplasm</location>
    </subcellularLocation>
    <subcellularLocation>
        <location evidence="9">Nucleus</location>
    </subcellularLocation>
    <text evidence="9">Shuttles between the nucleus and the cytoplasm.</text>
</comment>
<evidence type="ECO:0000259" key="11">
    <source>
        <dbReference type="Pfam" id="PF03810"/>
    </source>
</evidence>
<name>A0AAD5SB13_9FUNG</name>
<comment type="caution">
    <text evidence="14">The sequence shown here is derived from an EMBL/GenBank/DDBJ whole genome shotgun (WGS) entry which is preliminary data.</text>
</comment>
<keyword evidence="6 9" id="KW-0820">tRNA-binding</keyword>
<comment type="similarity">
    <text evidence="2 9">Belongs to the exportin family.</text>
</comment>
<dbReference type="GO" id="GO:0005643">
    <property type="term" value="C:nuclear pore"/>
    <property type="evidence" value="ECO:0007669"/>
    <property type="project" value="TreeGrafter"/>
</dbReference>
<evidence type="ECO:0000313" key="15">
    <source>
        <dbReference type="Proteomes" id="UP001212841"/>
    </source>
</evidence>
<evidence type="ECO:0000256" key="3">
    <source>
        <dbReference type="ARBA" id="ARBA00018928"/>
    </source>
</evidence>
<dbReference type="GO" id="GO:0005737">
    <property type="term" value="C:cytoplasm"/>
    <property type="evidence" value="ECO:0007669"/>
    <property type="project" value="UniProtKB-SubCell"/>
</dbReference>
<feature type="domain" description="Importin N-terminal" evidence="11">
    <location>
        <begin position="43"/>
        <end position="95"/>
    </location>
</feature>
<dbReference type="InterPro" id="IPR016024">
    <property type="entry name" value="ARM-type_fold"/>
</dbReference>
<dbReference type="Pfam" id="PF08389">
    <property type="entry name" value="Xpo1"/>
    <property type="match status" value="1"/>
</dbReference>
<comment type="function">
    <text evidence="9">tRNA nucleus export receptor which facilitates tRNA translocation across the nuclear pore complex.</text>
</comment>
<evidence type="ECO:0000256" key="9">
    <source>
        <dbReference type="RuleBase" id="RU366037"/>
    </source>
</evidence>
<dbReference type="InterPro" id="IPR011989">
    <property type="entry name" value="ARM-like"/>
</dbReference>
<dbReference type="InterPro" id="IPR001494">
    <property type="entry name" value="Importin-beta_N"/>
</dbReference>
<keyword evidence="4 9" id="KW-0813">Transport</keyword>
<evidence type="ECO:0000259" key="13">
    <source>
        <dbReference type="Pfam" id="PF19282"/>
    </source>
</evidence>
<evidence type="ECO:0000256" key="1">
    <source>
        <dbReference type="ARBA" id="ARBA00004496"/>
    </source>
</evidence>
<dbReference type="PANTHER" id="PTHR15952">
    <property type="entry name" value="EXPORTIN-T/LOS1"/>
    <property type="match status" value="1"/>
</dbReference>
<feature type="domain" description="Exportin-T C-terminal" evidence="13">
    <location>
        <begin position="358"/>
        <end position="596"/>
    </location>
</feature>
<evidence type="ECO:0000256" key="6">
    <source>
        <dbReference type="ARBA" id="ARBA00022555"/>
    </source>
</evidence>
<evidence type="ECO:0000259" key="12">
    <source>
        <dbReference type="Pfam" id="PF08389"/>
    </source>
</evidence>
<feature type="domain" description="Exportin-1/Importin-beta-like" evidence="12">
    <location>
        <begin position="127"/>
        <end position="293"/>
    </location>
</feature>
<dbReference type="GO" id="GO:0031267">
    <property type="term" value="F:small GTPase binding"/>
    <property type="evidence" value="ECO:0007669"/>
    <property type="project" value="InterPro"/>
</dbReference>
<keyword evidence="15" id="KW-1185">Reference proteome</keyword>
<evidence type="ECO:0000256" key="4">
    <source>
        <dbReference type="ARBA" id="ARBA00022448"/>
    </source>
</evidence>
<dbReference type="InterPro" id="IPR045546">
    <property type="entry name" value="Exportin-T_C"/>
</dbReference>
<dbReference type="GO" id="GO:0000049">
    <property type="term" value="F:tRNA binding"/>
    <property type="evidence" value="ECO:0007669"/>
    <property type="project" value="UniProtKB-UniRule"/>
</dbReference>
<evidence type="ECO:0000256" key="8">
    <source>
        <dbReference type="ARBA" id="ARBA00023242"/>
    </source>
</evidence>
<dbReference type="Pfam" id="PF19282">
    <property type="entry name" value="Exportin-T"/>
    <property type="match status" value="3"/>
</dbReference>
<keyword evidence="5 9" id="KW-0963">Cytoplasm</keyword>
<dbReference type="Pfam" id="PF03810">
    <property type="entry name" value="IBN_N"/>
    <property type="match status" value="1"/>
</dbReference>
<sequence length="1090" mass="120620">MDTSVDDSFERAVTIALDPAVDPALKQQATQFYDSVRLSGEGWLVALRVFLKNSTPEVRFHGLTVLEDLLRTRYTSLSPQHRSYLRQSLWQYLVSSITTNPPSPPTTTPASSAPQQQKPSLITDPIFLRSKYCLILVLLFRHQYPQEWPSFFEDLIALLGSASQPVNGTGGVVQTSGNVQWETMVDVFLRVCLAVDDEIVRLDVVRGVDDLTRNGRVKDVMREGDTARLTTTWFQILSTTHATIPTLTPPILQLYARYVSWIDISLVVSPTFMQALYSFLPVPATRTAAIECLTEIVGKGMKPNDKMGLVGVLRVEGVLEGVRGEVEGDPEFGETVAKFVNILGVEVGRVWEESSEPEIKKQAMECLGKVFPYFLSLLGNEYDDTTRVIFPFLEKWLKILKEVKRQGGKGGGLAEFEGQIVEVLRVVVLKLKWEEDSEWGFAEDEGVAGVGEGDGEFLEMRKQLKVYFDALSTLSPPLFISHISSYVLSTFSSLNAKAWTEVELALQLMYWFSEALFPVYGSPIFSDMPERNVKRADEAFVVPLEGMLRACLEADVASYPHASIPYAYFDNVSRYTGFFEAHPEFVGNILGVFVDGRYVLFSSFLGDLETPEIETGVSMFYFWNRGLHHPKRAVRSRVYYHFLRFVEKAKGKLVPFVESILSQIQDILLVSPPDPSTLPTIDSQTSSGSASGSQLNLIPSGAIGSMEGQTLRMASPFDSQLYLFESVGVLISCLDEGKGVGILGAVVTPLMRQLEEIMTKELWKQDAVGGRLVYTTQLNYIVRAIGGISKGFPEYKTTVNAPVRPFWTTLFKSALQEIIAVLEQLNHSELIREACRYTFQRMVGSCGPEVMDAVRPLLGAGLLRSGTRREVGEFLGFGGLVVHRFGAELETVFNDMFAPLMDRIFYYLNLPAEGTDDEREMVELKKMYLIFLSQLLGGGLDGVLISDANMPRLDTITRSVLHYASDSSVPEVQKAAFALLAKMVSVWGGVAAKSAKQSTTLPPNTAPTNGINGSLKKKGLVGQPKPPQQNPTPAPPSTPTESIPPKIPGFDTFILSSIVPLLFSVPLQPTFNLRDPSFLAVIGEIGGVHK</sequence>
<dbReference type="GO" id="GO:0006886">
    <property type="term" value="P:intracellular protein transport"/>
    <property type="evidence" value="ECO:0007669"/>
    <property type="project" value="InterPro"/>
</dbReference>
<dbReference type="PANTHER" id="PTHR15952:SF11">
    <property type="entry name" value="EXPORTIN-T"/>
    <property type="match status" value="1"/>
</dbReference>
<dbReference type="InterPro" id="IPR040017">
    <property type="entry name" value="XPOT"/>
</dbReference>
<dbReference type="InterPro" id="IPR013598">
    <property type="entry name" value="Exportin-1/Importin-b-like"/>
</dbReference>